<proteinExistence type="predicted"/>
<evidence type="ECO:0000313" key="1">
    <source>
        <dbReference type="EMBL" id="KNG79913.1"/>
    </source>
</evidence>
<dbReference type="EMBL" id="JNOM01000810">
    <property type="protein sequence ID" value="KNG79913.1"/>
    <property type="molecule type" value="Genomic_DNA"/>
</dbReference>
<comment type="caution">
    <text evidence="1">The sequence shown here is derived from an EMBL/GenBank/DDBJ whole genome shotgun (WGS) entry which is preliminary data.</text>
</comment>
<dbReference type="AlphaFoldDB" id="A0A0L1IL50"/>
<reference evidence="1 2" key="1">
    <citation type="submission" date="2014-06" db="EMBL/GenBank/DDBJ databases">
        <title>The Genome of the Aflatoxigenic Filamentous Fungus Aspergillus nomius.</title>
        <authorList>
            <person name="Moore M.G."/>
            <person name="Shannon B.M."/>
            <person name="Brian M.M."/>
        </authorList>
    </citation>
    <scope>NUCLEOTIDE SEQUENCE [LARGE SCALE GENOMIC DNA]</scope>
    <source>
        <strain evidence="1 2">NRRL 13137</strain>
    </source>
</reference>
<accession>A0A0L1IL50</accession>
<dbReference type="Proteomes" id="UP000037505">
    <property type="component" value="Unassembled WGS sequence"/>
</dbReference>
<name>A0A0L1IL50_ASPN3</name>
<keyword evidence="2" id="KW-1185">Reference proteome</keyword>
<protein>
    <submittedName>
        <fullName evidence="1">Uncharacterized protein</fullName>
    </submittedName>
</protein>
<evidence type="ECO:0000313" key="2">
    <source>
        <dbReference type="Proteomes" id="UP000037505"/>
    </source>
</evidence>
<organism evidence="1 2">
    <name type="scientific">Aspergillus nomiae NRRL (strain ATCC 15546 / NRRL 13137 / CBS 260.88 / M93)</name>
    <dbReference type="NCBI Taxonomy" id="1509407"/>
    <lineage>
        <taxon>Eukaryota</taxon>
        <taxon>Fungi</taxon>
        <taxon>Dikarya</taxon>
        <taxon>Ascomycota</taxon>
        <taxon>Pezizomycotina</taxon>
        <taxon>Eurotiomycetes</taxon>
        <taxon>Eurotiomycetidae</taxon>
        <taxon>Eurotiales</taxon>
        <taxon>Aspergillaceae</taxon>
        <taxon>Aspergillus</taxon>
        <taxon>Aspergillus subgen. Circumdati</taxon>
    </lineage>
</organism>
<gene>
    <name evidence="1" type="ORF">ANOM_011849</name>
</gene>
<sequence>MATTGLIGAGVLLLLKQLDYSH</sequence>